<evidence type="ECO:0000256" key="6">
    <source>
        <dbReference type="ARBA" id="ARBA00024481"/>
    </source>
</evidence>
<evidence type="ECO:0000256" key="4">
    <source>
        <dbReference type="ARBA" id="ARBA00022598"/>
    </source>
</evidence>
<dbReference type="Gene3D" id="1.10.287.110">
    <property type="entry name" value="DnaJ domain"/>
    <property type="match status" value="1"/>
</dbReference>
<evidence type="ECO:0000256" key="1">
    <source>
        <dbReference type="ARBA" id="ARBA00009206"/>
    </source>
</evidence>
<dbReference type="PANTHER" id="PTHR11096:SF0">
    <property type="entry name" value="RNA 3'-TERMINAL PHOSPHATE CYCLASE"/>
    <property type="match status" value="1"/>
</dbReference>
<name>A0A9X0D693_9CNID</name>
<dbReference type="Pfam" id="PF01137">
    <property type="entry name" value="RTC"/>
    <property type="match status" value="1"/>
</dbReference>
<evidence type="ECO:0000313" key="12">
    <source>
        <dbReference type="Proteomes" id="UP001163046"/>
    </source>
</evidence>
<evidence type="ECO:0000256" key="3">
    <source>
        <dbReference type="ARBA" id="ARBA00021428"/>
    </source>
</evidence>
<dbReference type="InterPro" id="IPR013792">
    <property type="entry name" value="RNA3'P_cycl/enolpyr_Trfase_a/b"/>
</dbReference>
<evidence type="ECO:0000256" key="2">
    <source>
        <dbReference type="ARBA" id="ARBA00012725"/>
    </source>
</evidence>
<dbReference type="PANTHER" id="PTHR11096">
    <property type="entry name" value="RNA 3' TERMINAL PHOSPHATE CYCLASE"/>
    <property type="match status" value="1"/>
</dbReference>
<accession>A0A9X0D693</accession>
<organism evidence="11 12">
    <name type="scientific">Desmophyllum pertusum</name>
    <dbReference type="NCBI Taxonomy" id="174260"/>
    <lineage>
        <taxon>Eukaryota</taxon>
        <taxon>Metazoa</taxon>
        <taxon>Cnidaria</taxon>
        <taxon>Anthozoa</taxon>
        <taxon>Hexacorallia</taxon>
        <taxon>Scleractinia</taxon>
        <taxon>Caryophylliina</taxon>
        <taxon>Caryophylliidae</taxon>
        <taxon>Desmophyllum</taxon>
    </lineage>
</organism>
<dbReference type="Gene3D" id="3.30.360.20">
    <property type="entry name" value="RNA 3'-terminal phosphate cyclase, insert domain"/>
    <property type="match status" value="1"/>
</dbReference>
<dbReference type="SUPFAM" id="SSF46565">
    <property type="entry name" value="Chaperone J-domain"/>
    <property type="match status" value="1"/>
</dbReference>
<reference evidence="11" key="1">
    <citation type="submission" date="2023-01" db="EMBL/GenBank/DDBJ databases">
        <title>Genome assembly of the deep-sea coral Lophelia pertusa.</title>
        <authorList>
            <person name="Herrera S."/>
            <person name="Cordes E."/>
        </authorList>
    </citation>
    <scope>NUCLEOTIDE SEQUENCE</scope>
    <source>
        <strain evidence="11">USNM1676648</strain>
        <tissue evidence="11">Polyp</tissue>
    </source>
</reference>
<dbReference type="PROSITE" id="PS50076">
    <property type="entry name" value="DNAJ_2"/>
    <property type="match status" value="1"/>
</dbReference>
<evidence type="ECO:0000256" key="9">
    <source>
        <dbReference type="SAM" id="MobiDB-lite"/>
    </source>
</evidence>
<dbReference type="InterPro" id="IPR037136">
    <property type="entry name" value="RNA3'_phos_cyclase_dom_sf"/>
</dbReference>
<feature type="domain" description="J" evidence="10">
    <location>
        <begin position="42"/>
        <end position="106"/>
    </location>
</feature>
<dbReference type="SUPFAM" id="SSF55205">
    <property type="entry name" value="EPT/RTPC-like"/>
    <property type="match status" value="1"/>
</dbReference>
<dbReference type="AlphaFoldDB" id="A0A9X0D693"/>
<comment type="similarity">
    <text evidence="1">Belongs to the RNA 3'-terminal cyclase family. Type 1 subfamily.</text>
</comment>
<evidence type="ECO:0000259" key="10">
    <source>
        <dbReference type="PROSITE" id="PS50076"/>
    </source>
</evidence>
<evidence type="ECO:0000256" key="5">
    <source>
        <dbReference type="ARBA" id="ARBA00022741"/>
    </source>
</evidence>
<dbReference type="PROSITE" id="PS00636">
    <property type="entry name" value="DNAJ_1"/>
    <property type="match status" value="1"/>
</dbReference>
<dbReference type="Pfam" id="PF00226">
    <property type="entry name" value="DnaJ"/>
    <property type="match status" value="1"/>
</dbReference>
<dbReference type="InterPro" id="IPR001623">
    <property type="entry name" value="DnaJ_domain"/>
</dbReference>
<feature type="compositionally biased region" description="Acidic residues" evidence="9">
    <location>
        <begin position="504"/>
        <end position="517"/>
    </location>
</feature>
<evidence type="ECO:0000313" key="11">
    <source>
        <dbReference type="EMBL" id="KAJ7386429.1"/>
    </source>
</evidence>
<dbReference type="GO" id="GO:0005634">
    <property type="term" value="C:nucleus"/>
    <property type="evidence" value="ECO:0007669"/>
    <property type="project" value="TreeGrafter"/>
</dbReference>
<protein>
    <recommendedName>
        <fullName evidence="3">RNA 3'-terminal phosphate cyclase</fullName>
        <ecNumber evidence="2">6.5.1.4</ecNumber>
    </recommendedName>
    <alternativeName>
        <fullName evidence="7">RNA terminal phosphate cyclase domain-containing protein 1</fullName>
    </alternativeName>
</protein>
<keyword evidence="12" id="KW-1185">Reference proteome</keyword>
<dbReference type="Gene3D" id="3.65.10.20">
    <property type="entry name" value="RNA 3'-terminal phosphate cyclase domain"/>
    <property type="match status" value="1"/>
</dbReference>
<dbReference type="InterPro" id="IPR036869">
    <property type="entry name" value="J_dom_sf"/>
</dbReference>
<evidence type="ECO:0000256" key="8">
    <source>
        <dbReference type="ARBA" id="ARBA00045867"/>
    </source>
</evidence>
<comment type="caution">
    <text evidence="11">The sequence shown here is derived from an EMBL/GenBank/DDBJ whole genome shotgun (WGS) entry which is preliminary data.</text>
</comment>
<dbReference type="GO" id="GO:0003963">
    <property type="term" value="F:RNA-3'-phosphate cyclase activity"/>
    <property type="evidence" value="ECO:0007669"/>
    <property type="project" value="UniProtKB-EC"/>
</dbReference>
<keyword evidence="4" id="KW-0436">Ligase</keyword>
<proteinExistence type="inferred from homology"/>
<sequence length="517" mass="58342">MRIAAFRHVSVRPRLLSLVLRHPGKAIFARYLHNRSFSKRRSLYDVLDVPHTATQDDIKAAYYELSLKYHPDVSKSEKAEHMFQELTNAYNVLRDLTSRREYDKEIGTYFTMRSTRKKEGTEKVLRLTDEMLEIDMKGIRQGRVFLSTIATLSTVMGIPVRLMNVSVSDGGLQSHDMRVLQLLRQICSGTLAASTGLSMVTYVPGDLLGGNFSAEAGRLGDLSLMVAAVLPCFPFAPTPEFSKFNRLHLKGSTHSYKANINADYIQSVMKPFIGKFGFDFDFDLRKRSFHPFWEGKICIESLPVDNLTSVELKESGTVMKITGWTFVSGVKPMMVAQVMEKEVHQILKRHFPQVPLEIDSRRHRDSRNEGVGQGLILFAKMTSGVVLSGTAIWEKGMTHQEVVFKAVRMLLKNVNSGSCIDNLLQEQAILLMSLASGKSSIRMPRLNDRAKAVMLAVETFTEVKFNITSKTKKNVLVECEGQGLVNELLSPDDNCDSEEKLDEHESDDEYERIEDTV</sequence>
<dbReference type="SMART" id="SM00271">
    <property type="entry name" value="DnaJ"/>
    <property type="match status" value="1"/>
</dbReference>
<dbReference type="EC" id="6.5.1.4" evidence="2"/>
<dbReference type="OrthoDB" id="25029at2759"/>
<dbReference type="InterPro" id="IPR013791">
    <property type="entry name" value="RNA3'-term_phos_cycl_insert"/>
</dbReference>
<dbReference type="EMBL" id="MU825876">
    <property type="protein sequence ID" value="KAJ7386429.1"/>
    <property type="molecule type" value="Genomic_DNA"/>
</dbReference>
<comment type="catalytic activity">
    <reaction evidence="6">
        <text>a 3'-end 3'-phospho-ribonucleotide-RNA + ATP = a 3'-end 2',3'-cyclophospho-ribonucleotide-RNA + AMP + diphosphate</text>
        <dbReference type="Rhea" id="RHEA:23976"/>
        <dbReference type="Rhea" id="RHEA-COMP:10463"/>
        <dbReference type="Rhea" id="RHEA-COMP:10464"/>
        <dbReference type="ChEBI" id="CHEBI:30616"/>
        <dbReference type="ChEBI" id="CHEBI:33019"/>
        <dbReference type="ChEBI" id="CHEBI:83062"/>
        <dbReference type="ChEBI" id="CHEBI:83064"/>
        <dbReference type="ChEBI" id="CHEBI:456215"/>
        <dbReference type="EC" id="6.5.1.4"/>
    </reaction>
</comment>
<dbReference type="Proteomes" id="UP001163046">
    <property type="component" value="Unassembled WGS sequence"/>
</dbReference>
<dbReference type="PRINTS" id="PR00625">
    <property type="entry name" value="JDOMAIN"/>
</dbReference>
<dbReference type="InterPro" id="IPR018253">
    <property type="entry name" value="DnaJ_domain_CS"/>
</dbReference>
<keyword evidence="5" id="KW-0547">Nucleotide-binding</keyword>
<gene>
    <name evidence="11" type="ORF">OS493_008557</name>
</gene>
<evidence type="ECO:0000256" key="7">
    <source>
        <dbReference type="ARBA" id="ARBA00032543"/>
    </source>
</evidence>
<dbReference type="Pfam" id="PF05189">
    <property type="entry name" value="RTC_insert"/>
    <property type="match status" value="1"/>
</dbReference>
<dbReference type="InterPro" id="IPR023797">
    <property type="entry name" value="RNA3'_phos_cyclase_dom"/>
</dbReference>
<dbReference type="GO" id="GO:0000166">
    <property type="term" value="F:nucleotide binding"/>
    <property type="evidence" value="ECO:0007669"/>
    <property type="project" value="UniProtKB-KW"/>
</dbReference>
<dbReference type="CDD" id="cd06257">
    <property type="entry name" value="DnaJ"/>
    <property type="match status" value="1"/>
</dbReference>
<dbReference type="InterPro" id="IPR036553">
    <property type="entry name" value="RPTC_insert"/>
</dbReference>
<dbReference type="GO" id="GO:0006396">
    <property type="term" value="P:RNA processing"/>
    <property type="evidence" value="ECO:0007669"/>
    <property type="project" value="InterPro"/>
</dbReference>
<feature type="region of interest" description="Disordered" evidence="9">
    <location>
        <begin position="491"/>
        <end position="517"/>
    </location>
</feature>
<comment type="function">
    <text evidence="8">Catalyzes the conversion of 3'-phosphate to a 2',3'-cyclic phosphodiester at the end of RNA. The mechanism of action of the enzyme occurs in 3 steps: (A) adenylation of the enzyme by ATP; (B) transfer of adenylate to an RNA-N3'P to produce RNA-N3'PP5'A; (C) and attack of the adjacent 2'-hydroxyl on the 3'-phosphorus in the diester linkage to produce the cyclic end product. Likely functions in some aspects of cellular RNA processing. Function plays an important role in regulating axon regeneration by inhibiting central nervous system (CNS) axon regeneration following optic nerve injury.</text>
</comment>
<dbReference type="FunFam" id="3.30.360.20:FF:000002">
    <property type="entry name" value="RNA terminal phosphate cyclase-like 1"/>
    <property type="match status" value="1"/>
</dbReference>
<dbReference type="InterPro" id="IPR000228">
    <property type="entry name" value="RNA3'_term_phos_cyc"/>
</dbReference>